<keyword evidence="11" id="KW-1185">Reference proteome</keyword>
<evidence type="ECO:0000256" key="4">
    <source>
        <dbReference type="ARBA" id="ARBA00023040"/>
    </source>
</evidence>
<name>A0A3S5CJ44_9PLAT</name>
<feature type="transmembrane region" description="Helical" evidence="8">
    <location>
        <begin position="167"/>
        <end position="186"/>
    </location>
</feature>
<protein>
    <recommendedName>
        <fullName evidence="9">G-protein coupled receptors family 1 profile domain-containing protein</fullName>
    </recommendedName>
</protein>
<evidence type="ECO:0000256" key="7">
    <source>
        <dbReference type="ARBA" id="ARBA00023224"/>
    </source>
</evidence>
<dbReference type="Gene3D" id="1.20.1070.10">
    <property type="entry name" value="Rhodopsin 7-helix transmembrane proteins"/>
    <property type="match status" value="1"/>
</dbReference>
<evidence type="ECO:0000256" key="6">
    <source>
        <dbReference type="ARBA" id="ARBA00023170"/>
    </source>
</evidence>
<dbReference type="SUPFAM" id="SSF81321">
    <property type="entry name" value="Family A G protein-coupled receptor-like"/>
    <property type="match status" value="1"/>
</dbReference>
<dbReference type="OrthoDB" id="9999179at2759"/>
<keyword evidence="7" id="KW-0807">Transducer</keyword>
<evidence type="ECO:0000313" key="11">
    <source>
        <dbReference type="Proteomes" id="UP000784294"/>
    </source>
</evidence>
<evidence type="ECO:0000256" key="1">
    <source>
        <dbReference type="ARBA" id="ARBA00004141"/>
    </source>
</evidence>
<evidence type="ECO:0000256" key="5">
    <source>
        <dbReference type="ARBA" id="ARBA00023136"/>
    </source>
</evidence>
<feature type="transmembrane region" description="Helical" evidence="8">
    <location>
        <begin position="22"/>
        <end position="42"/>
    </location>
</feature>
<dbReference type="PROSITE" id="PS50262">
    <property type="entry name" value="G_PROTEIN_RECEP_F1_2"/>
    <property type="match status" value="1"/>
</dbReference>
<evidence type="ECO:0000259" key="9">
    <source>
        <dbReference type="PROSITE" id="PS50262"/>
    </source>
</evidence>
<dbReference type="EMBL" id="CAAALY010075429">
    <property type="protein sequence ID" value="VEL25653.1"/>
    <property type="molecule type" value="Genomic_DNA"/>
</dbReference>
<comment type="subcellular location">
    <subcellularLocation>
        <location evidence="1">Membrane</location>
        <topology evidence="1">Multi-pass membrane protein</topology>
    </subcellularLocation>
</comment>
<dbReference type="Pfam" id="PF00001">
    <property type="entry name" value="7tm_1"/>
    <property type="match status" value="1"/>
</dbReference>
<evidence type="ECO:0000256" key="2">
    <source>
        <dbReference type="ARBA" id="ARBA00022692"/>
    </source>
</evidence>
<keyword evidence="2 8" id="KW-0812">Transmembrane</keyword>
<dbReference type="PANTHER" id="PTHR24243">
    <property type="entry name" value="G-PROTEIN COUPLED RECEPTOR"/>
    <property type="match status" value="1"/>
</dbReference>
<evidence type="ECO:0000313" key="10">
    <source>
        <dbReference type="EMBL" id="VEL25653.1"/>
    </source>
</evidence>
<dbReference type="InterPro" id="IPR017452">
    <property type="entry name" value="GPCR_Rhodpsn_7TM"/>
</dbReference>
<dbReference type="GO" id="GO:0004930">
    <property type="term" value="F:G protein-coupled receptor activity"/>
    <property type="evidence" value="ECO:0007669"/>
    <property type="project" value="UniProtKB-KW"/>
</dbReference>
<reference evidence="10" key="1">
    <citation type="submission" date="2018-11" db="EMBL/GenBank/DDBJ databases">
        <authorList>
            <consortium name="Pathogen Informatics"/>
        </authorList>
    </citation>
    <scope>NUCLEOTIDE SEQUENCE</scope>
</reference>
<keyword evidence="6" id="KW-0675">Receptor</keyword>
<dbReference type="Proteomes" id="UP000784294">
    <property type="component" value="Unassembled WGS sequence"/>
</dbReference>
<dbReference type="InterPro" id="IPR000276">
    <property type="entry name" value="GPCR_Rhodpsn"/>
</dbReference>
<evidence type="ECO:0000256" key="8">
    <source>
        <dbReference type="SAM" id="Phobius"/>
    </source>
</evidence>
<keyword evidence="4" id="KW-0297">G-protein coupled receptor</keyword>
<sequence length="439" mass="50134">MILFTIDRVFTIFDPIRYRGDLYLRITWIGIFVVFSAGFFLFSPQLIYRGLKYEYGEEENETCVLLDPRLPGVNYLLFVQVICTLVSPILIIFVLNILIIVKLRQAKQSQLLLRYGQPKLYQVSTKPATAPISLGLNCTETKVTSLGINGSTSGTTAIEMSRIMGNLGLTVIFLFLSIPLAVVVVVRQNSDSMGYSITYQAYHKRLVDLSRFFSSFKSLRYIIDFWIYLLFILRFRQTMIRLFSSQSKESCRRSKLMSKLCFCCFSSMPKRRTSLSTKRFSSIQDRETKYSQTQSQFSRFKQELQNKNSASIFRPLKKTNWTRSSIADKNQIISSETSKLVLPDSLERQQVANPNCLSENISSKQIVSGPSSCTRPVEPVVCNSHSSLSNPSSLCIRDWSSLEYVDQSDSLVENFGHSMKSDLRSQPKCLEEEVDLNIP</sequence>
<gene>
    <name evidence="10" type="ORF">PXEA_LOCUS19093</name>
</gene>
<comment type="caution">
    <text evidence="10">The sequence shown here is derived from an EMBL/GenBank/DDBJ whole genome shotgun (WGS) entry which is preliminary data.</text>
</comment>
<dbReference type="GO" id="GO:0016020">
    <property type="term" value="C:membrane"/>
    <property type="evidence" value="ECO:0007669"/>
    <property type="project" value="UniProtKB-SubCell"/>
</dbReference>
<feature type="transmembrane region" description="Helical" evidence="8">
    <location>
        <begin position="218"/>
        <end position="235"/>
    </location>
</feature>
<organism evidence="10 11">
    <name type="scientific">Protopolystoma xenopodis</name>
    <dbReference type="NCBI Taxonomy" id="117903"/>
    <lineage>
        <taxon>Eukaryota</taxon>
        <taxon>Metazoa</taxon>
        <taxon>Spiralia</taxon>
        <taxon>Lophotrochozoa</taxon>
        <taxon>Platyhelminthes</taxon>
        <taxon>Monogenea</taxon>
        <taxon>Polyopisthocotylea</taxon>
        <taxon>Polystomatidea</taxon>
        <taxon>Polystomatidae</taxon>
        <taxon>Protopolystoma</taxon>
    </lineage>
</organism>
<feature type="transmembrane region" description="Helical" evidence="8">
    <location>
        <begin position="75"/>
        <end position="101"/>
    </location>
</feature>
<keyword evidence="3 8" id="KW-1133">Transmembrane helix</keyword>
<dbReference type="PANTHER" id="PTHR24243:SF208">
    <property type="entry name" value="PYROKININ-1 RECEPTOR"/>
    <property type="match status" value="1"/>
</dbReference>
<feature type="domain" description="G-protein coupled receptors family 1 profile" evidence="9">
    <location>
        <begin position="1"/>
        <end position="228"/>
    </location>
</feature>
<proteinExistence type="predicted"/>
<dbReference type="AlphaFoldDB" id="A0A3S5CJ44"/>
<evidence type="ECO:0000256" key="3">
    <source>
        <dbReference type="ARBA" id="ARBA00022989"/>
    </source>
</evidence>
<keyword evidence="5 8" id="KW-0472">Membrane</keyword>
<accession>A0A3S5CJ44</accession>